<dbReference type="Proteomes" id="UP000832011">
    <property type="component" value="Chromosome"/>
</dbReference>
<feature type="domain" description="DUF4031" evidence="1">
    <location>
        <begin position="3"/>
        <end position="81"/>
    </location>
</feature>
<accession>A0ABY4E122</accession>
<reference evidence="2 3" key="1">
    <citation type="journal article" date="2022" name="Res Sq">
        <title>Evolution of multicellular longitudinally dividing oral cavity symbionts (Neisseriaceae).</title>
        <authorList>
            <person name="Nyongesa S."/>
            <person name="Weber P."/>
            <person name="Bernet E."/>
            <person name="Pullido F."/>
            <person name="Nieckarz M."/>
            <person name="Delaby M."/>
            <person name="Nieves C."/>
            <person name="Viehboeck T."/>
            <person name="Krause N."/>
            <person name="Rivera-Millot A."/>
            <person name="Nakamura A."/>
            <person name="Vischer N."/>
            <person name="VanNieuwenhze M."/>
            <person name="Brun Y."/>
            <person name="Cava F."/>
            <person name="Bulgheresi S."/>
            <person name="Veyrier F."/>
        </authorList>
    </citation>
    <scope>NUCLEOTIDE SEQUENCE [LARGE SCALE GENOMIC DNA]</scope>
    <source>
        <strain evidence="2 3">SN4</strain>
    </source>
</reference>
<evidence type="ECO:0000313" key="3">
    <source>
        <dbReference type="Proteomes" id="UP000832011"/>
    </source>
</evidence>
<dbReference type="RefSeq" id="WP_058357304.1">
    <property type="nucleotide sequence ID" value="NZ_CABKVG010000010.1"/>
</dbReference>
<dbReference type="Pfam" id="PF13223">
    <property type="entry name" value="DUF4031"/>
    <property type="match status" value="1"/>
</dbReference>
<keyword evidence="3" id="KW-1185">Reference proteome</keyword>
<gene>
    <name evidence="2" type="ORF">LVJ82_16495</name>
</gene>
<sequence>MAVWVDDMRIAKHGKLWCHLVADSWEEMHAFALQTLQLEQRRFHRKAKLPHYDVTVYERELALQLGAVAAHHRQIVVCARKLLASV</sequence>
<protein>
    <submittedName>
        <fullName evidence="2">DUF4031 domain-containing protein</fullName>
    </submittedName>
</protein>
<dbReference type="InterPro" id="IPR025109">
    <property type="entry name" value="DUF4031"/>
</dbReference>
<name>A0ABY4E122_9NEIS</name>
<dbReference type="EMBL" id="CP091511">
    <property type="protein sequence ID" value="UOO89023.1"/>
    <property type="molecule type" value="Genomic_DNA"/>
</dbReference>
<evidence type="ECO:0000313" key="2">
    <source>
        <dbReference type="EMBL" id="UOO89023.1"/>
    </source>
</evidence>
<proteinExistence type="predicted"/>
<evidence type="ECO:0000259" key="1">
    <source>
        <dbReference type="Pfam" id="PF13223"/>
    </source>
</evidence>
<organism evidence="2 3">
    <name type="scientific">Vitreoscilla massiliensis</name>
    <dbReference type="NCBI Taxonomy" id="1689272"/>
    <lineage>
        <taxon>Bacteria</taxon>
        <taxon>Pseudomonadati</taxon>
        <taxon>Pseudomonadota</taxon>
        <taxon>Betaproteobacteria</taxon>
        <taxon>Neisseriales</taxon>
        <taxon>Neisseriaceae</taxon>
        <taxon>Vitreoscilla</taxon>
    </lineage>
</organism>